<dbReference type="Pfam" id="PF00341">
    <property type="entry name" value="PDGF"/>
    <property type="match status" value="1"/>
</dbReference>
<dbReference type="GO" id="GO:0008083">
    <property type="term" value="F:growth factor activity"/>
    <property type="evidence" value="ECO:0007669"/>
    <property type="project" value="InterPro"/>
</dbReference>
<evidence type="ECO:0000313" key="4">
    <source>
        <dbReference type="Proteomes" id="UP000005203"/>
    </source>
</evidence>
<feature type="chain" id="PRO_5044660398" evidence="1">
    <location>
        <begin position="28"/>
        <end position="163"/>
    </location>
</feature>
<feature type="domain" description="Platelet-derived growth factor (PDGF) family profile" evidence="2">
    <location>
        <begin position="79"/>
        <end position="142"/>
    </location>
</feature>
<dbReference type="GO" id="GO:0035099">
    <property type="term" value="P:hemocyte migration"/>
    <property type="evidence" value="ECO:0007669"/>
    <property type="project" value="TreeGrafter"/>
</dbReference>
<keyword evidence="1" id="KW-0732">Signal</keyword>
<reference evidence="3" key="1">
    <citation type="submission" date="2021-01" db="UniProtKB">
        <authorList>
            <consortium name="EnsemblMetazoa"/>
        </authorList>
    </citation>
    <scope>IDENTIFICATION</scope>
    <source>
        <strain evidence="3">DH4</strain>
    </source>
</reference>
<dbReference type="RefSeq" id="XP_016770119.1">
    <property type="nucleotide sequence ID" value="XM_016914630.2"/>
</dbReference>
<dbReference type="Proteomes" id="UP000005203">
    <property type="component" value="Linkage group LG10"/>
</dbReference>
<dbReference type="PANTHER" id="PTHR21719:SF1">
    <property type="entry name" value="FI06402P-RELATED"/>
    <property type="match status" value="1"/>
</dbReference>
<dbReference type="GeneID" id="102655156"/>
<proteinExistence type="predicted"/>
<dbReference type="InterPro" id="IPR029034">
    <property type="entry name" value="Cystine-knot_cytokine"/>
</dbReference>
<dbReference type="SUPFAM" id="SSF57501">
    <property type="entry name" value="Cystine-knot cytokines"/>
    <property type="match status" value="1"/>
</dbReference>
<sequence length="163" mass="18710">MKNKFSLLKLMIFISLILDSMIQSAVTNSDNHHRIVGRITLSDAVKASKTFVCKKPQFRAYSLKDLMQNVHQNPGESPIQPVYIVLKRCDGHSGCCASPLMSCSPVESAIYYEEIEIEVWSLETNNNRRQWIRVEQHDKCSCEIITINDQYQLEHLQPNVTLI</sequence>
<dbReference type="KEGG" id="ame:102655156"/>
<dbReference type="GO" id="GO:0016020">
    <property type="term" value="C:membrane"/>
    <property type="evidence" value="ECO:0007669"/>
    <property type="project" value="InterPro"/>
</dbReference>
<dbReference type="OrthoDB" id="7659262at2759"/>
<dbReference type="AlphaFoldDB" id="A0A7M7M528"/>
<keyword evidence="4" id="KW-1185">Reference proteome</keyword>
<feature type="signal peptide" evidence="1">
    <location>
        <begin position="1"/>
        <end position="27"/>
    </location>
</feature>
<organism evidence="3">
    <name type="scientific">Apis mellifera</name>
    <name type="common">Honeybee</name>
    <dbReference type="NCBI Taxonomy" id="7460"/>
    <lineage>
        <taxon>Eukaryota</taxon>
        <taxon>Metazoa</taxon>
        <taxon>Ecdysozoa</taxon>
        <taxon>Arthropoda</taxon>
        <taxon>Hexapoda</taxon>
        <taxon>Insecta</taxon>
        <taxon>Pterygota</taxon>
        <taxon>Neoptera</taxon>
        <taxon>Endopterygota</taxon>
        <taxon>Hymenoptera</taxon>
        <taxon>Apocrita</taxon>
        <taxon>Aculeata</taxon>
        <taxon>Apoidea</taxon>
        <taxon>Anthophila</taxon>
        <taxon>Apidae</taxon>
        <taxon>Apis</taxon>
    </lineage>
</organism>
<accession>A0A7M7M528</accession>
<evidence type="ECO:0000313" key="5">
    <source>
        <dbReference type="RefSeq" id="XP_016770119.1"/>
    </source>
</evidence>
<protein>
    <submittedName>
        <fullName evidence="5">Uncharacterized protein LOC102655156</fullName>
    </submittedName>
</protein>
<dbReference type="InterPro" id="IPR000072">
    <property type="entry name" value="PDGF/VEGF_dom"/>
</dbReference>
<reference evidence="5" key="2">
    <citation type="submission" date="2025-04" db="UniProtKB">
        <authorList>
            <consortium name="RefSeq"/>
        </authorList>
    </citation>
    <scope>IDENTIFICATION</scope>
    <source>
        <strain evidence="5">DH4</strain>
        <tissue evidence="5">Whole body</tissue>
    </source>
</reference>
<evidence type="ECO:0000256" key="1">
    <source>
        <dbReference type="SAM" id="SignalP"/>
    </source>
</evidence>
<evidence type="ECO:0000313" key="3">
    <source>
        <dbReference type="EnsemblMetazoa" id="XP_016770119"/>
    </source>
</evidence>
<evidence type="ECO:0000259" key="2">
    <source>
        <dbReference type="Pfam" id="PF00341"/>
    </source>
</evidence>
<dbReference type="PANTHER" id="PTHR21719">
    <property type="entry name" value="FI06402P-RELATED"/>
    <property type="match status" value="1"/>
</dbReference>
<accession>A0A8B7KMQ6</accession>
<dbReference type="Gene3D" id="2.10.90.10">
    <property type="entry name" value="Cystine-knot cytokines"/>
    <property type="match status" value="1"/>
</dbReference>
<gene>
    <name evidence="5" type="primary">LOC102655156</name>
</gene>
<dbReference type="EnsemblMetazoa" id="XM_016914630">
    <property type="protein sequence ID" value="XP_016770119"/>
    <property type="gene ID" value="LOC102655156"/>
</dbReference>
<name>A0A7M7M528_APIME</name>